<dbReference type="InterPro" id="IPR003675">
    <property type="entry name" value="Rce1/LyrA-like_dom"/>
</dbReference>
<evidence type="ECO:0000256" key="1">
    <source>
        <dbReference type="SAM" id="Phobius"/>
    </source>
</evidence>
<dbReference type="AlphaFoldDB" id="A0A3M8B593"/>
<protein>
    <submittedName>
        <fullName evidence="3">CPBP family intramembrane metalloprotease</fullName>
    </submittedName>
</protein>
<dbReference type="GO" id="GO:0080120">
    <property type="term" value="P:CAAX-box protein maturation"/>
    <property type="evidence" value="ECO:0007669"/>
    <property type="project" value="UniProtKB-ARBA"/>
</dbReference>
<sequence length="193" mass="21271">MKESGLELDEATLRFNLWLTQGLVLAAAAVSSFWVHGWQGTLGLFHFSGWEGVGLACLVAAGIVLLSIAMEKYLPKHWQDDGSINEKVFGAMSSTLTVLVCVIVGIGEEWLFRGVIQPFAGNVWTSLAFTLVHVRYLKKPLLIASVFGTSWLLGLLMDVHASLWPPIVAHIVIDVSLAFYLQMTLKKEKGEEE</sequence>
<gene>
    <name evidence="3" type="ORF">EDM57_07805</name>
</gene>
<feature type="transmembrane region" description="Helical" evidence="1">
    <location>
        <begin position="163"/>
        <end position="181"/>
    </location>
</feature>
<dbReference type="Proteomes" id="UP000268829">
    <property type="component" value="Unassembled WGS sequence"/>
</dbReference>
<keyword evidence="1" id="KW-0472">Membrane</keyword>
<feature type="transmembrane region" description="Helical" evidence="1">
    <location>
        <begin position="47"/>
        <end position="68"/>
    </location>
</feature>
<comment type="caution">
    <text evidence="3">The sequence shown here is derived from an EMBL/GenBank/DDBJ whole genome shotgun (WGS) entry which is preliminary data.</text>
</comment>
<evidence type="ECO:0000259" key="2">
    <source>
        <dbReference type="Pfam" id="PF02517"/>
    </source>
</evidence>
<keyword evidence="3" id="KW-0482">Metalloprotease</keyword>
<dbReference type="GO" id="GO:0008237">
    <property type="term" value="F:metallopeptidase activity"/>
    <property type="evidence" value="ECO:0007669"/>
    <property type="project" value="UniProtKB-KW"/>
</dbReference>
<accession>A0A3M8B593</accession>
<reference evidence="3 4" key="1">
    <citation type="submission" date="2018-10" db="EMBL/GenBank/DDBJ databases">
        <title>Phylogenomics of Brevibacillus.</title>
        <authorList>
            <person name="Dunlap C."/>
        </authorList>
    </citation>
    <scope>NUCLEOTIDE SEQUENCE [LARGE SCALE GENOMIC DNA]</scope>
    <source>
        <strain evidence="3 4">DSM 100115</strain>
    </source>
</reference>
<dbReference type="RefSeq" id="WP_122904193.1">
    <property type="nucleotide sequence ID" value="NZ_RHHS01000017.1"/>
</dbReference>
<dbReference type="GO" id="GO:0004175">
    <property type="term" value="F:endopeptidase activity"/>
    <property type="evidence" value="ECO:0007669"/>
    <property type="project" value="UniProtKB-ARBA"/>
</dbReference>
<keyword evidence="1" id="KW-1133">Transmembrane helix</keyword>
<feature type="transmembrane region" description="Helical" evidence="1">
    <location>
        <begin position="141"/>
        <end position="157"/>
    </location>
</feature>
<organism evidence="3 4">
    <name type="scientific">Brevibacillus gelatini</name>
    <dbReference type="NCBI Taxonomy" id="1655277"/>
    <lineage>
        <taxon>Bacteria</taxon>
        <taxon>Bacillati</taxon>
        <taxon>Bacillota</taxon>
        <taxon>Bacilli</taxon>
        <taxon>Bacillales</taxon>
        <taxon>Paenibacillaceae</taxon>
        <taxon>Brevibacillus</taxon>
    </lineage>
</organism>
<keyword evidence="1" id="KW-0812">Transmembrane</keyword>
<evidence type="ECO:0000313" key="4">
    <source>
        <dbReference type="Proteomes" id="UP000268829"/>
    </source>
</evidence>
<dbReference type="Pfam" id="PF02517">
    <property type="entry name" value="Rce1-like"/>
    <property type="match status" value="1"/>
</dbReference>
<keyword evidence="4" id="KW-1185">Reference proteome</keyword>
<feature type="domain" description="CAAX prenyl protease 2/Lysostaphin resistance protein A-like" evidence="2">
    <location>
        <begin position="96"/>
        <end position="175"/>
    </location>
</feature>
<keyword evidence="3" id="KW-0378">Hydrolase</keyword>
<dbReference type="OrthoDB" id="1523022at2"/>
<evidence type="ECO:0000313" key="3">
    <source>
        <dbReference type="EMBL" id="RNB58619.1"/>
    </source>
</evidence>
<feature type="transmembrane region" description="Helical" evidence="1">
    <location>
        <begin position="12"/>
        <end position="35"/>
    </location>
</feature>
<dbReference type="GO" id="GO:0006508">
    <property type="term" value="P:proteolysis"/>
    <property type="evidence" value="ECO:0007669"/>
    <property type="project" value="UniProtKB-KW"/>
</dbReference>
<feature type="transmembrane region" description="Helical" evidence="1">
    <location>
        <begin position="88"/>
        <end position="106"/>
    </location>
</feature>
<dbReference type="EMBL" id="RHHS01000017">
    <property type="protein sequence ID" value="RNB58619.1"/>
    <property type="molecule type" value="Genomic_DNA"/>
</dbReference>
<name>A0A3M8B593_9BACL</name>
<feature type="transmembrane region" description="Helical" evidence="1">
    <location>
        <begin position="112"/>
        <end position="134"/>
    </location>
</feature>
<keyword evidence="3" id="KW-0645">Protease</keyword>
<proteinExistence type="predicted"/>